<evidence type="ECO:0000313" key="2">
    <source>
        <dbReference type="Proteomes" id="UP000273675"/>
    </source>
</evidence>
<gene>
    <name evidence="1" type="ORF">C7435_2524</name>
</gene>
<name>A0A495D1I7_9PROT</name>
<sequence length="157" mass="16962">MATLIHDEVRTALVSVISAALAELDDPLDWVVNDPSYLDVDRAENFVRSRGVLLDGKVVKTRDDPLIGLAPSWDLKAMFPFVVEALGGEAADRQSRVSEVRQAIAVAITADYRLGGGCLYAGVTDFEPEHLKTTGVEISTLNAFTIEVEFVSLTPTG</sequence>
<dbReference type="Proteomes" id="UP000273675">
    <property type="component" value="Unassembled WGS sequence"/>
</dbReference>
<proteinExistence type="predicted"/>
<dbReference type="EMBL" id="RBIM01000006">
    <property type="protein sequence ID" value="RKQ95422.1"/>
    <property type="molecule type" value="Genomic_DNA"/>
</dbReference>
<accession>A0A495D1I7</accession>
<protein>
    <submittedName>
        <fullName evidence="1">Uncharacterized protein</fullName>
    </submittedName>
</protein>
<comment type="caution">
    <text evidence="1">The sequence shown here is derived from an EMBL/GenBank/DDBJ whole genome shotgun (WGS) entry which is preliminary data.</text>
</comment>
<dbReference type="AlphaFoldDB" id="A0A495D1I7"/>
<reference evidence="1 2" key="1">
    <citation type="submission" date="2018-10" db="EMBL/GenBank/DDBJ databases">
        <title>Genomic Encyclopedia of Type Strains, Phase IV (KMG-IV): sequencing the most valuable type-strain genomes for metagenomic binning, comparative biology and taxonomic classification.</title>
        <authorList>
            <person name="Goeker M."/>
        </authorList>
    </citation>
    <scope>NUCLEOTIDE SEQUENCE [LARGE SCALE GENOMIC DNA]</scope>
    <source>
        <strain evidence="1 2">DSM 4734</strain>
    </source>
</reference>
<evidence type="ECO:0000313" key="1">
    <source>
        <dbReference type="EMBL" id="RKQ95422.1"/>
    </source>
</evidence>
<dbReference type="RefSeq" id="WP_121211914.1">
    <property type="nucleotide sequence ID" value="NZ_RBIM01000006.1"/>
</dbReference>
<organism evidence="1 2">
    <name type="scientific">Maricaulis maris</name>
    <dbReference type="NCBI Taxonomy" id="74318"/>
    <lineage>
        <taxon>Bacteria</taxon>
        <taxon>Pseudomonadati</taxon>
        <taxon>Pseudomonadota</taxon>
        <taxon>Alphaproteobacteria</taxon>
        <taxon>Maricaulales</taxon>
        <taxon>Maricaulaceae</taxon>
        <taxon>Maricaulis</taxon>
    </lineage>
</organism>